<dbReference type="AlphaFoldDB" id="A0A1G7TRU5"/>
<evidence type="ECO:0000256" key="3">
    <source>
        <dbReference type="ARBA" id="ARBA00022741"/>
    </source>
</evidence>
<protein>
    <submittedName>
        <fullName evidence="7">Putative ABC transport system ATP-binding protein</fullName>
    </submittedName>
</protein>
<dbReference type="PANTHER" id="PTHR42781">
    <property type="entry name" value="SPERMIDINE/PUTRESCINE IMPORT ATP-BINDING PROTEIN POTA"/>
    <property type="match status" value="1"/>
</dbReference>
<keyword evidence="3" id="KW-0547">Nucleotide-binding</keyword>
<keyword evidence="5" id="KW-0694">RNA-binding</keyword>
<evidence type="ECO:0000256" key="4">
    <source>
        <dbReference type="ARBA" id="ARBA00022840"/>
    </source>
</evidence>
<feature type="domain" description="ABC transporter" evidence="6">
    <location>
        <begin position="5"/>
        <end position="220"/>
    </location>
</feature>
<dbReference type="EMBL" id="FNCK01000007">
    <property type="protein sequence ID" value="SDG38025.1"/>
    <property type="molecule type" value="Genomic_DNA"/>
</dbReference>
<dbReference type="CDD" id="cd03225">
    <property type="entry name" value="ABC_cobalt_CbiO_domain1"/>
    <property type="match status" value="1"/>
</dbReference>
<dbReference type="InterPro" id="IPR027417">
    <property type="entry name" value="P-loop_NTPase"/>
</dbReference>
<dbReference type="GO" id="GO:0022857">
    <property type="term" value="F:transmembrane transporter activity"/>
    <property type="evidence" value="ECO:0007669"/>
    <property type="project" value="UniProtKB-ARBA"/>
</dbReference>
<keyword evidence="4 7" id="KW-0067">ATP-binding</keyword>
<dbReference type="SUPFAM" id="SSF52540">
    <property type="entry name" value="P-loop containing nucleoside triphosphate hydrolases"/>
    <property type="match status" value="1"/>
</dbReference>
<dbReference type="InterPro" id="IPR050093">
    <property type="entry name" value="ABC_SmlMolc_Importer"/>
</dbReference>
<sequence length="220" mass="25383">MSTILEVKNLTIQSPKKKIISDLSFQIKAGDFVSVKGPSGSGKSTLLKELVYLNAPNLSRSGKIYFNDKEISDYPPIELRQNIAYCFQTAQLFGRTVEDNLSFPYEIRDLSVDKEKINYLLDEVRLSNDYYKTEIQNLSGGEKQRIALIRNLIFPPKILLLDEVTSALDQETREILWSWLLKYIEKEDITTLMISHLSKDHQYANKEIMISNNHQESEED</sequence>
<dbReference type="GO" id="GO:0016887">
    <property type="term" value="F:ATP hydrolysis activity"/>
    <property type="evidence" value="ECO:0007669"/>
    <property type="project" value="InterPro"/>
</dbReference>
<dbReference type="InterPro" id="IPR003439">
    <property type="entry name" value="ABC_transporter-like_ATP-bd"/>
</dbReference>
<dbReference type="InterPro" id="IPR017871">
    <property type="entry name" value="ABC_transporter-like_CS"/>
</dbReference>
<dbReference type="GO" id="GO:0005886">
    <property type="term" value="C:plasma membrane"/>
    <property type="evidence" value="ECO:0007669"/>
    <property type="project" value="UniProtKB-SubCell"/>
</dbReference>
<dbReference type="PROSITE" id="PS50893">
    <property type="entry name" value="ABC_TRANSPORTER_2"/>
    <property type="match status" value="1"/>
</dbReference>
<dbReference type="Pfam" id="PF00005">
    <property type="entry name" value="ABC_tran"/>
    <property type="match status" value="1"/>
</dbReference>
<dbReference type="SMART" id="SM00382">
    <property type="entry name" value="AAA"/>
    <property type="match status" value="1"/>
</dbReference>
<evidence type="ECO:0000313" key="7">
    <source>
        <dbReference type="EMBL" id="SDG38025.1"/>
    </source>
</evidence>
<dbReference type="GO" id="GO:0003723">
    <property type="term" value="F:RNA binding"/>
    <property type="evidence" value="ECO:0007669"/>
    <property type="project" value="UniProtKB-KW"/>
</dbReference>
<dbReference type="PROSITE" id="PS00211">
    <property type="entry name" value="ABC_TRANSPORTER_1"/>
    <property type="match status" value="1"/>
</dbReference>
<dbReference type="STRING" id="120956.SAMN05421791_10713"/>
<organism evidence="7 8">
    <name type="scientific">Facklamia miroungae</name>
    <dbReference type="NCBI Taxonomy" id="120956"/>
    <lineage>
        <taxon>Bacteria</taxon>
        <taxon>Bacillati</taxon>
        <taxon>Bacillota</taxon>
        <taxon>Bacilli</taxon>
        <taxon>Lactobacillales</taxon>
        <taxon>Aerococcaceae</taxon>
        <taxon>Facklamia</taxon>
    </lineage>
</organism>
<dbReference type="OrthoDB" id="9785080at2"/>
<dbReference type="InterPro" id="IPR003593">
    <property type="entry name" value="AAA+_ATPase"/>
</dbReference>
<evidence type="ECO:0000313" key="8">
    <source>
        <dbReference type="Proteomes" id="UP000199708"/>
    </source>
</evidence>
<evidence type="ECO:0000256" key="2">
    <source>
        <dbReference type="ARBA" id="ARBA00022448"/>
    </source>
</evidence>
<evidence type="ECO:0000256" key="5">
    <source>
        <dbReference type="PROSITE-ProRule" id="PRU00182"/>
    </source>
</evidence>
<keyword evidence="8" id="KW-1185">Reference proteome</keyword>
<dbReference type="PROSITE" id="PS50889">
    <property type="entry name" value="S4"/>
    <property type="match status" value="1"/>
</dbReference>
<comment type="subcellular location">
    <subcellularLocation>
        <location evidence="1">Cell membrane</location>
        <topology evidence="1">Peripheral membrane protein</topology>
    </subcellularLocation>
</comment>
<dbReference type="PANTHER" id="PTHR42781:SF4">
    <property type="entry name" value="SPERMIDINE_PUTRESCINE IMPORT ATP-BINDING PROTEIN POTA"/>
    <property type="match status" value="1"/>
</dbReference>
<evidence type="ECO:0000259" key="6">
    <source>
        <dbReference type="PROSITE" id="PS50893"/>
    </source>
</evidence>
<keyword evidence="2" id="KW-0813">Transport</keyword>
<dbReference type="Gene3D" id="3.40.50.300">
    <property type="entry name" value="P-loop containing nucleotide triphosphate hydrolases"/>
    <property type="match status" value="1"/>
</dbReference>
<dbReference type="GO" id="GO:0005524">
    <property type="term" value="F:ATP binding"/>
    <property type="evidence" value="ECO:0007669"/>
    <property type="project" value="UniProtKB-KW"/>
</dbReference>
<gene>
    <name evidence="7" type="ORF">SAMN05421791_10713</name>
</gene>
<reference evidence="7 8" key="1">
    <citation type="submission" date="2016-10" db="EMBL/GenBank/DDBJ databases">
        <authorList>
            <person name="de Groot N.N."/>
        </authorList>
    </citation>
    <scope>NUCLEOTIDE SEQUENCE [LARGE SCALE GENOMIC DNA]</scope>
    <source>
        <strain evidence="7 8">ATCC BAA-466</strain>
    </source>
</reference>
<proteinExistence type="predicted"/>
<dbReference type="RefSeq" id="WP_090290102.1">
    <property type="nucleotide sequence ID" value="NZ_FNCK01000007.1"/>
</dbReference>
<accession>A0A1G7TRU5</accession>
<evidence type="ECO:0000256" key="1">
    <source>
        <dbReference type="ARBA" id="ARBA00004202"/>
    </source>
</evidence>
<dbReference type="InterPro" id="IPR015856">
    <property type="entry name" value="ABC_transpr_CbiO/EcfA_su"/>
</dbReference>
<dbReference type="Proteomes" id="UP000199708">
    <property type="component" value="Unassembled WGS sequence"/>
</dbReference>
<name>A0A1G7TRU5_9LACT</name>